<dbReference type="EMBL" id="CP159925">
    <property type="protein sequence ID" value="XCO77249.1"/>
    <property type="molecule type" value="Genomic_DNA"/>
</dbReference>
<feature type="transmembrane region" description="Helical" evidence="10">
    <location>
        <begin position="153"/>
        <end position="175"/>
    </location>
</feature>
<feature type="transmembrane region" description="Helical" evidence="10">
    <location>
        <begin position="125"/>
        <end position="147"/>
    </location>
</feature>
<keyword evidence="7 10" id="KW-0472">Membrane</keyword>
<evidence type="ECO:0000256" key="9">
    <source>
        <dbReference type="ARBA" id="ARBA00023264"/>
    </source>
</evidence>
<keyword evidence="11" id="KW-0012">Acyltransferase</keyword>
<keyword evidence="3 10" id="KW-0808">Transferase</keyword>
<gene>
    <name evidence="10" type="primary">plsY</name>
    <name evidence="11" type="ORF">ABU614_10845</name>
</gene>
<accession>A0AAU8N062</accession>
<evidence type="ECO:0000256" key="4">
    <source>
        <dbReference type="ARBA" id="ARBA00022692"/>
    </source>
</evidence>
<evidence type="ECO:0000256" key="7">
    <source>
        <dbReference type="ARBA" id="ARBA00023136"/>
    </source>
</evidence>
<dbReference type="HAMAP" id="MF_01043">
    <property type="entry name" value="PlsY"/>
    <property type="match status" value="1"/>
</dbReference>
<comment type="subcellular location">
    <subcellularLocation>
        <location evidence="10">Cell membrane</location>
        <topology evidence="10">Multi-pass membrane protein</topology>
    </subcellularLocation>
</comment>
<dbReference type="PANTHER" id="PTHR30309">
    <property type="entry name" value="INNER MEMBRANE PROTEIN YGIH"/>
    <property type="match status" value="1"/>
</dbReference>
<sequence>MLPTASTPALTDLAPATLALLLVAYAIGSVSGSLVLGRRRGVDIRQQGSGNAGGTNALRTQGWRFALGVVAIDIGKGALAAWLALRYAPVGTALSVTAHGYLAGFAAVIGHVWPIWHGFRGGKGAATVVGALLVLWPFAVPWLLLVWGATVVLSGYVGLATVLAAACLPLLAWLGDAGLPRWCFAIAAALLIAFTHRGNLARLRAGTESRFARARLLHRWRRG</sequence>
<feature type="transmembrane region" description="Helical" evidence="10">
    <location>
        <begin position="182"/>
        <end position="200"/>
    </location>
</feature>
<dbReference type="Pfam" id="PF02660">
    <property type="entry name" value="G3P_acyltransf"/>
    <property type="match status" value="1"/>
</dbReference>
<keyword evidence="6 10" id="KW-0443">Lipid metabolism</keyword>
<comment type="similarity">
    <text evidence="10">Belongs to the PlsY family.</text>
</comment>
<evidence type="ECO:0000256" key="2">
    <source>
        <dbReference type="ARBA" id="ARBA00022516"/>
    </source>
</evidence>
<reference evidence="11" key="1">
    <citation type="submission" date="2024-06" db="EMBL/GenBank/DDBJ databases">
        <authorList>
            <person name="Li S."/>
        </authorList>
    </citation>
    <scope>NUCLEOTIDE SEQUENCE</scope>
    <source>
        <strain evidence="11">SR10</strain>
    </source>
</reference>
<evidence type="ECO:0000313" key="11">
    <source>
        <dbReference type="EMBL" id="XCO77249.1"/>
    </source>
</evidence>
<comment type="subunit">
    <text evidence="10">Probably interacts with PlsX.</text>
</comment>
<dbReference type="InterPro" id="IPR003811">
    <property type="entry name" value="G3P_acylTferase_PlsY"/>
</dbReference>
<dbReference type="SMART" id="SM01207">
    <property type="entry name" value="G3P_acyltransf"/>
    <property type="match status" value="1"/>
</dbReference>
<dbReference type="PANTHER" id="PTHR30309:SF0">
    <property type="entry name" value="GLYCEROL-3-PHOSPHATE ACYLTRANSFERASE-RELATED"/>
    <property type="match status" value="1"/>
</dbReference>
<comment type="catalytic activity">
    <reaction evidence="10">
        <text>an acyl phosphate + sn-glycerol 3-phosphate = a 1-acyl-sn-glycero-3-phosphate + phosphate</text>
        <dbReference type="Rhea" id="RHEA:34075"/>
        <dbReference type="ChEBI" id="CHEBI:43474"/>
        <dbReference type="ChEBI" id="CHEBI:57597"/>
        <dbReference type="ChEBI" id="CHEBI:57970"/>
        <dbReference type="ChEBI" id="CHEBI:59918"/>
        <dbReference type="EC" id="2.3.1.275"/>
    </reaction>
</comment>
<keyword evidence="2 10" id="KW-0444">Lipid biosynthesis</keyword>
<keyword evidence="8 10" id="KW-0594">Phospholipid biosynthesis</keyword>
<keyword evidence="1 10" id="KW-1003">Cell membrane</keyword>
<comment type="pathway">
    <text evidence="10">Lipid metabolism; phospholipid metabolism.</text>
</comment>
<comment type="function">
    <text evidence="10">Catalyzes the transfer of an acyl group from acyl-phosphate (acyl-PO(4)) to glycerol-3-phosphate (G3P) to form lysophosphatidic acid (LPA). This enzyme utilizes acyl-phosphate as fatty acyl donor, but not acyl-CoA or acyl-ACP.</text>
</comment>
<evidence type="ECO:0000256" key="3">
    <source>
        <dbReference type="ARBA" id="ARBA00022679"/>
    </source>
</evidence>
<keyword evidence="4 10" id="KW-0812">Transmembrane</keyword>
<dbReference type="GO" id="GO:0043772">
    <property type="term" value="F:acyl-phosphate glycerol-3-phosphate acyltransferase activity"/>
    <property type="evidence" value="ECO:0007669"/>
    <property type="project" value="UniProtKB-UniRule"/>
</dbReference>
<organism evidence="11">
    <name type="scientific">Lysobacter firmicutimachus</name>
    <dbReference type="NCBI Taxonomy" id="1792846"/>
    <lineage>
        <taxon>Bacteria</taxon>
        <taxon>Pseudomonadati</taxon>
        <taxon>Pseudomonadota</taxon>
        <taxon>Gammaproteobacteria</taxon>
        <taxon>Lysobacterales</taxon>
        <taxon>Lysobacteraceae</taxon>
        <taxon>Lysobacter</taxon>
    </lineage>
</organism>
<dbReference type="RefSeq" id="WP_363800587.1">
    <property type="nucleotide sequence ID" value="NZ_CP159925.1"/>
</dbReference>
<dbReference type="GO" id="GO:0005886">
    <property type="term" value="C:plasma membrane"/>
    <property type="evidence" value="ECO:0007669"/>
    <property type="project" value="UniProtKB-SubCell"/>
</dbReference>
<keyword evidence="9 10" id="KW-1208">Phospholipid metabolism</keyword>
<proteinExistence type="inferred from homology"/>
<dbReference type="GO" id="GO:0008654">
    <property type="term" value="P:phospholipid biosynthetic process"/>
    <property type="evidence" value="ECO:0007669"/>
    <property type="project" value="UniProtKB-UniRule"/>
</dbReference>
<keyword evidence="5 10" id="KW-1133">Transmembrane helix</keyword>
<feature type="transmembrane region" description="Helical" evidence="10">
    <location>
        <begin position="91"/>
        <end position="113"/>
    </location>
</feature>
<dbReference type="AlphaFoldDB" id="A0AAU8N062"/>
<name>A0AAU8N062_9GAMM</name>
<evidence type="ECO:0000256" key="8">
    <source>
        <dbReference type="ARBA" id="ARBA00023209"/>
    </source>
</evidence>
<evidence type="ECO:0000256" key="10">
    <source>
        <dbReference type="HAMAP-Rule" id="MF_01043"/>
    </source>
</evidence>
<feature type="transmembrane region" description="Helical" evidence="10">
    <location>
        <begin position="16"/>
        <end position="36"/>
    </location>
</feature>
<protein>
    <recommendedName>
        <fullName evidence="10">Glycerol-3-phosphate acyltransferase</fullName>
    </recommendedName>
    <alternativeName>
        <fullName evidence="10">Acyl-PO4 G3P acyltransferase</fullName>
    </alternativeName>
    <alternativeName>
        <fullName evidence="10">Acyl-phosphate--glycerol-3-phosphate acyltransferase</fullName>
    </alternativeName>
    <alternativeName>
        <fullName evidence="10">G3P acyltransferase</fullName>
        <shortName evidence="10">GPAT</shortName>
        <ecNumber evidence="10">2.3.1.275</ecNumber>
    </alternativeName>
    <alternativeName>
        <fullName evidence="10">Lysophosphatidic acid synthase</fullName>
        <shortName evidence="10">LPA synthase</shortName>
    </alternativeName>
</protein>
<evidence type="ECO:0000256" key="5">
    <source>
        <dbReference type="ARBA" id="ARBA00022989"/>
    </source>
</evidence>
<evidence type="ECO:0000256" key="6">
    <source>
        <dbReference type="ARBA" id="ARBA00023098"/>
    </source>
</evidence>
<evidence type="ECO:0000256" key="1">
    <source>
        <dbReference type="ARBA" id="ARBA00022475"/>
    </source>
</evidence>
<dbReference type="EC" id="2.3.1.275" evidence="10"/>